<evidence type="ECO:0000256" key="1">
    <source>
        <dbReference type="SAM" id="Phobius"/>
    </source>
</evidence>
<dbReference type="RefSeq" id="WP_267676550.1">
    <property type="nucleotide sequence ID" value="NZ_CP113088.1"/>
</dbReference>
<dbReference type="AlphaFoldDB" id="A0A9E8SDN9"/>
<dbReference type="Proteomes" id="UP001164705">
    <property type="component" value="Chromosome"/>
</dbReference>
<evidence type="ECO:0000313" key="2">
    <source>
        <dbReference type="EMBL" id="WAC01952.1"/>
    </source>
</evidence>
<keyword evidence="1" id="KW-0812">Transmembrane</keyword>
<reference evidence="2" key="1">
    <citation type="submission" date="2022-11" db="EMBL/GenBank/DDBJ databases">
        <title>Lacinutrix neustonica HL-RS19T sp. nov., isolated from the surface microlayer sample of brackish Lake Shihwa.</title>
        <authorList>
            <person name="Choi J.Y."/>
            <person name="Hwang C.Y."/>
        </authorList>
    </citation>
    <scope>NUCLEOTIDE SEQUENCE</scope>
    <source>
        <strain evidence="2">HL-RS19</strain>
    </source>
</reference>
<evidence type="ECO:0000313" key="3">
    <source>
        <dbReference type="Proteomes" id="UP001164705"/>
    </source>
</evidence>
<gene>
    <name evidence="2" type="ORF">N7U66_19250</name>
</gene>
<keyword evidence="3" id="KW-1185">Reference proteome</keyword>
<name>A0A9E8SDN9_9FLAO</name>
<keyword evidence="1" id="KW-0472">Membrane</keyword>
<dbReference type="EMBL" id="CP113088">
    <property type="protein sequence ID" value="WAC01952.1"/>
    <property type="molecule type" value="Genomic_DNA"/>
</dbReference>
<dbReference type="KEGG" id="lnu:N7U66_19250"/>
<organism evidence="2 3">
    <name type="scientific">Lacinutrix neustonica</name>
    <dbReference type="NCBI Taxonomy" id="2980107"/>
    <lineage>
        <taxon>Bacteria</taxon>
        <taxon>Pseudomonadati</taxon>
        <taxon>Bacteroidota</taxon>
        <taxon>Flavobacteriia</taxon>
        <taxon>Flavobacteriales</taxon>
        <taxon>Flavobacteriaceae</taxon>
        <taxon>Lacinutrix</taxon>
    </lineage>
</organism>
<accession>A0A9E8SDN9</accession>
<keyword evidence="1" id="KW-1133">Transmembrane helix</keyword>
<feature type="transmembrane region" description="Helical" evidence="1">
    <location>
        <begin position="6"/>
        <end position="29"/>
    </location>
</feature>
<proteinExistence type="predicted"/>
<protein>
    <submittedName>
        <fullName evidence="2">Uncharacterized protein</fullName>
    </submittedName>
</protein>
<sequence>MKNFILHSISILILFILILYVSDFAYTFIYQNSKPRNKLQYILKVENQDYDLVFLGSSRVANHIDTKIFDTLSSRKTINLGVLGASLNDNLLELKLLVHSNRIKNLVLQLDDSYQRTNSTTMVTAGAVPFLRNDIIKEHIKDNLDNFNKLYYLPYYRYAVNAHKIGFRESFFSLINRKPKIDPKIGYYPMYGNNLEQPLSLPKELVGKNPVFDKIADLCEEHNINLIMFVAPYCSSIKNIEYIDKLKQRCPEVIDFSRGYADDLFYNCGHLNHKGAQKFTKDLFLRINAMLK</sequence>